<accession>A0A9Q0KB35</accession>
<gene>
    <name evidence="1" type="ORF">NE237_019024</name>
</gene>
<proteinExistence type="predicted"/>
<reference evidence="1" key="1">
    <citation type="journal article" date="2023" name="Plant J.">
        <title>The genome of the king protea, Protea cynaroides.</title>
        <authorList>
            <person name="Chang J."/>
            <person name="Duong T.A."/>
            <person name="Schoeman C."/>
            <person name="Ma X."/>
            <person name="Roodt D."/>
            <person name="Barker N."/>
            <person name="Li Z."/>
            <person name="Van de Peer Y."/>
            <person name="Mizrachi E."/>
        </authorList>
    </citation>
    <scope>NUCLEOTIDE SEQUENCE</scope>
    <source>
        <tissue evidence="1">Young leaves</tissue>
    </source>
</reference>
<evidence type="ECO:0000313" key="1">
    <source>
        <dbReference type="EMBL" id="KAJ4967175.1"/>
    </source>
</evidence>
<keyword evidence="2" id="KW-1185">Reference proteome</keyword>
<comment type="caution">
    <text evidence="1">The sequence shown here is derived from an EMBL/GenBank/DDBJ whole genome shotgun (WGS) entry which is preliminary data.</text>
</comment>
<dbReference type="Proteomes" id="UP001141806">
    <property type="component" value="Unassembled WGS sequence"/>
</dbReference>
<sequence>MCPMTVFDAIHSSGDHFVTNQQMHIHSIHYITLKPGSDCKNIFSTNSISVLLLYCACMNSELAFSRGKKQGLKEWFKSAVHEEWMIEANGDSIESFGLHIGSDRPSIMAVVEDGTTLAVQRIGEGSLAKFKDSEVHRQAPSP</sequence>
<dbReference type="EMBL" id="JAMYWD010000007">
    <property type="protein sequence ID" value="KAJ4967175.1"/>
    <property type="molecule type" value="Genomic_DNA"/>
</dbReference>
<evidence type="ECO:0000313" key="2">
    <source>
        <dbReference type="Proteomes" id="UP001141806"/>
    </source>
</evidence>
<organism evidence="1 2">
    <name type="scientific">Protea cynaroides</name>
    <dbReference type="NCBI Taxonomy" id="273540"/>
    <lineage>
        <taxon>Eukaryota</taxon>
        <taxon>Viridiplantae</taxon>
        <taxon>Streptophyta</taxon>
        <taxon>Embryophyta</taxon>
        <taxon>Tracheophyta</taxon>
        <taxon>Spermatophyta</taxon>
        <taxon>Magnoliopsida</taxon>
        <taxon>Proteales</taxon>
        <taxon>Proteaceae</taxon>
        <taxon>Protea</taxon>
    </lineage>
</organism>
<dbReference type="AlphaFoldDB" id="A0A9Q0KB35"/>
<protein>
    <submittedName>
        <fullName evidence="1">Uncharacterized protein</fullName>
    </submittedName>
</protein>
<dbReference type="OrthoDB" id="346907at2759"/>
<name>A0A9Q0KB35_9MAGN</name>